<dbReference type="RefSeq" id="WP_213372618.1">
    <property type="nucleotide sequence ID" value="NZ_BSFJ01000005.1"/>
</dbReference>
<organism evidence="1 2">
    <name type="scientific">Ancylobacter dichloromethanicus</name>
    <dbReference type="NCBI Taxonomy" id="518825"/>
    <lineage>
        <taxon>Bacteria</taxon>
        <taxon>Pseudomonadati</taxon>
        <taxon>Pseudomonadota</taxon>
        <taxon>Alphaproteobacteria</taxon>
        <taxon>Hyphomicrobiales</taxon>
        <taxon>Xanthobacteraceae</taxon>
        <taxon>Ancylobacter</taxon>
    </lineage>
</organism>
<keyword evidence="2" id="KW-1185">Reference proteome</keyword>
<evidence type="ECO:0000313" key="2">
    <source>
        <dbReference type="Proteomes" id="UP001143370"/>
    </source>
</evidence>
<reference evidence="1" key="2">
    <citation type="submission" date="2023-01" db="EMBL/GenBank/DDBJ databases">
        <authorList>
            <person name="Sun Q."/>
            <person name="Evtushenko L."/>
        </authorList>
    </citation>
    <scope>NUCLEOTIDE SEQUENCE</scope>
    <source>
        <strain evidence="1">VKM B-2484</strain>
    </source>
</reference>
<dbReference type="Proteomes" id="UP001143370">
    <property type="component" value="Unassembled WGS sequence"/>
</dbReference>
<name>A0A9W6MYY1_9HYPH</name>
<dbReference type="GO" id="GO:0008671">
    <property type="term" value="F:2-dehydro-3-deoxygalactonokinase activity"/>
    <property type="evidence" value="ECO:0007669"/>
    <property type="project" value="InterPro"/>
</dbReference>
<dbReference type="AlphaFoldDB" id="A0A9W6MYY1"/>
<dbReference type="Gene3D" id="3.30.420.310">
    <property type="entry name" value="2-keto-3-deoxy-galactonokinase, C-terminal domain"/>
    <property type="match status" value="1"/>
</dbReference>
<dbReference type="InterPro" id="IPR042257">
    <property type="entry name" value="DGOK_C"/>
</dbReference>
<comment type="caution">
    <text evidence="1">The sequence shown here is derived from an EMBL/GenBank/DDBJ whole genome shotgun (WGS) entry which is preliminary data.</text>
</comment>
<proteinExistence type="predicted"/>
<dbReference type="Pfam" id="PF05035">
    <property type="entry name" value="DGOK"/>
    <property type="match status" value="1"/>
</dbReference>
<sequence>MDCVSHVVVDWGTSSFRLWALNRAGGVLAERRSAQGLLAAASEGFEHVLDSHLAALSVPEGVPVMMCGMVGARAGWVEAAYMDAPARLDRLAEQAAQVPSARRPIRILPGIAQRGAGEADVMRGEETQLLALVGDGFEGLACLPGTHSKWVVVAQGQVQRFATFLTGELFHLLRSGSVIAPAVEAAAVMNPRAPAFARGVEDGLAAPETLANRLFRLRASWLLEGTAPADTLARLSGLLVGSELAGAARQVGTLANVALVASGPAAEVYEKALALAGVPGVVRHDAERLVRSGLHAAALSAFRLERASA</sequence>
<reference evidence="1" key="1">
    <citation type="journal article" date="2014" name="Int. J. Syst. Evol. Microbiol.">
        <title>Complete genome sequence of Corynebacterium casei LMG S-19264T (=DSM 44701T), isolated from a smear-ripened cheese.</title>
        <authorList>
            <consortium name="US DOE Joint Genome Institute (JGI-PGF)"/>
            <person name="Walter F."/>
            <person name="Albersmeier A."/>
            <person name="Kalinowski J."/>
            <person name="Ruckert C."/>
        </authorList>
    </citation>
    <scope>NUCLEOTIDE SEQUENCE</scope>
    <source>
        <strain evidence="1">VKM B-2484</strain>
    </source>
</reference>
<dbReference type="EMBL" id="BSFJ01000005">
    <property type="protein sequence ID" value="GLK71427.1"/>
    <property type="molecule type" value="Genomic_DNA"/>
</dbReference>
<dbReference type="GO" id="GO:0034194">
    <property type="term" value="P:D-galactonate catabolic process"/>
    <property type="evidence" value="ECO:0007669"/>
    <property type="project" value="InterPro"/>
</dbReference>
<accession>A0A9W6MYY1</accession>
<dbReference type="InterPro" id="IPR042258">
    <property type="entry name" value="DGOK_N"/>
</dbReference>
<gene>
    <name evidence="1" type="primary">dgoK</name>
    <name evidence="1" type="ORF">GCM10017643_15420</name>
</gene>
<dbReference type="Gene3D" id="3.30.420.300">
    <property type="entry name" value="2-keto-3-deoxy-galactonokinase, substrate binding domain"/>
    <property type="match status" value="1"/>
</dbReference>
<protein>
    <submittedName>
        <fullName evidence="1">2-dehydro-3-deoxygalactonokinase</fullName>
    </submittedName>
</protein>
<dbReference type="InterPro" id="IPR007729">
    <property type="entry name" value="DGOK"/>
</dbReference>
<evidence type="ECO:0000313" key="1">
    <source>
        <dbReference type="EMBL" id="GLK71427.1"/>
    </source>
</evidence>